<keyword evidence="1" id="KW-0472">Membrane</keyword>
<feature type="transmembrane region" description="Helical" evidence="1">
    <location>
        <begin position="12"/>
        <end position="31"/>
    </location>
</feature>
<reference evidence="2" key="1">
    <citation type="journal article" date="2014" name="Int. J. Syst. Evol. Microbiol.">
        <title>Complete genome sequence of Corynebacterium casei LMG S-19264T (=DSM 44701T), isolated from a smear-ripened cheese.</title>
        <authorList>
            <consortium name="US DOE Joint Genome Institute (JGI-PGF)"/>
            <person name="Walter F."/>
            <person name="Albersmeier A."/>
            <person name="Kalinowski J."/>
            <person name="Ruckert C."/>
        </authorList>
    </citation>
    <scope>NUCLEOTIDE SEQUENCE</scope>
    <source>
        <strain evidence="2">CGMCC 1.12506</strain>
    </source>
</reference>
<gene>
    <name evidence="2" type="ORF">GCM10011343_19350</name>
</gene>
<keyword evidence="1" id="KW-0812">Transmembrane</keyword>
<dbReference type="InterPro" id="IPR024422">
    <property type="entry name" value="Protein_unknown_function_OB"/>
</dbReference>
<sequence length="136" mass="15700">MIMKLNKQKKIVIIILIVIALGALLTYNYVYKNHRNISSEVAVFSIGVTDLFQEFRKNPEASNLKYANKTIITYGVLSSLDLENRTIVLNEQLFLSGEKIEFEKLIEGQSYKFKGRFIGFDDLLEELKMDQCELVK</sequence>
<dbReference type="Pfam" id="PF12869">
    <property type="entry name" value="tRNA_anti-like"/>
    <property type="match status" value="1"/>
</dbReference>
<comment type="caution">
    <text evidence="2">The sequence shown here is derived from an EMBL/GenBank/DDBJ whole genome shotgun (WGS) entry which is preliminary data.</text>
</comment>
<evidence type="ECO:0008006" key="4">
    <source>
        <dbReference type="Google" id="ProtNLM"/>
    </source>
</evidence>
<keyword evidence="3" id="KW-1185">Reference proteome</keyword>
<name>A0A916Y3J4_9FLAO</name>
<dbReference type="EMBL" id="BMFG01000007">
    <property type="protein sequence ID" value="GGD29342.1"/>
    <property type="molecule type" value="Genomic_DNA"/>
</dbReference>
<accession>A0A916Y3J4</accession>
<dbReference type="Proteomes" id="UP000625735">
    <property type="component" value="Unassembled WGS sequence"/>
</dbReference>
<keyword evidence="1" id="KW-1133">Transmembrane helix</keyword>
<evidence type="ECO:0000313" key="3">
    <source>
        <dbReference type="Proteomes" id="UP000625735"/>
    </source>
</evidence>
<evidence type="ECO:0000313" key="2">
    <source>
        <dbReference type="EMBL" id="GGD29342.1"/>
    </source>
</evidence>
<proteinExistence type="predicted"/>
<evidence type="ECO:0000256" key="1">
    <source>
        <dbReference type="SAM" id="Phobius"/>
    </source>
</evidence>
<reference evidence="2" key="2">
    <citation type="submission" date="2020-09" db="EMBL/GenBank/DDBJ databases">
        <authorList>
            <person name="Sun Q."/>
            <person name="Zhou Y."/>
        </authorList>
    </citation>
    <scope>NUCLEOTIDE SEQUENCE</scope>
    <source>
        <strain evidence="2">CGMCC 1.12506</strain>
    </source>
</reference>
<protein>
    <recommendedName>
        <fullName evidence="4">tRNA_anti-like</fullName>
    </recommendedName>
</protein>
<organism evidence="2 3">
    <name type="scientific">Flavobacterium orientale</name>
    <dbReference type="NCBI Taxonomy" id="1756020"/>
    <lineage>
        <taxon>Bacteria</taxon>
        <taxon>Pseudomonadati</taxon>
        <taxon>Bacteroidota</taxon>
        <taxon>Flavobacteriia</taxon>
        <taxon>Flavobacteriales</taxon>
        <taxon>Flavobacteriaceae</taxon>
        <taxon>Flavobacterium</taxon>
    </lineage>
</organism>
<dbReference type="AlphaFoldDB" id="A0A916Y3J4"/>